<gene>
    <name evidence="2" type="ORF">LCGC14_3056780</name>
</gene>
<dbReference type="InterPro" id="IPR002931">
    <property type="entry name" value="Transglutaminase-like"/>
</dbReference>
<accession>A0A0F8ZAV0</accession>
<feature type="non-terminal residue" evidence="2">
    <location>
        <position position="1"/>
    </location>
</feature>
<dbReference type="SMART" id="SM00460">
    <property type="entry name" value="TGc"/>
    <property type="match status" value="1"/>
</dbReference>
<dbReference type="InterPro" id="IPR038765">
    <property type="entry name" value="Papain-like_cys_pep_sf"/>
</dbReference>
<dbReference type="Pfam" id="PF01841">
    <property type="entry name" value="Transglut_core"/>
    <property type="match status" value="1"/>
</dbReference>
<dbReference type="EMBL" id="LAZR01064600">
    <property type="protein sequence ID" value="KKK57211.1"/>
    <property type="molecule type" value="Genomic_DNA"/>
</dbReference>
<organism evidence="2">
    <name type="scientific">marine sediment metagenome</name>
    <dbReference type="NCBI Taxonomy" id="412755"/>
    <lineage>
        <taxon>unclassified sequences</taxon>
        <taxon>metagenomes</taxon>
        <taxon>ecological metagenomes</taxon>
    </lineage>
</organism>
<evidence type="ECO:0000259" key="1">
    <source>
        <dbReference type="SMART" id="SM00460"/>
    </source>
</evidence>
<protein>
    <recommendedName>
        <fullName evidence="1">Transglutaminase-like domain-containing protein</fullName>
    </recommendedName>
</protein>
<reference evidence="2" key="1">
    <citation type="journal article" date="2015" name="Nature">
        <title>Complex archaea that bridge the gap between prokaryotes and eukaryotes.</title>
        <authorList>
            <person name="Spang A."/>
            <person name="Saw J.H."/>
            <person name="Jorgensen S.L."/>
            <person name="Zaremba-Niedzwiedzka K."/>
            <person name="Martijn J."/>
            <person name="Lind A.E."/>
            <person name="van Eijk R."/>
            <person name="Schleper C."/>
            <person name="Guy L."/>
            <person name="Ettema T.J."/>
        </authorList>
    </citation>
    <scope>NUCLEOTIDE SEQUENCE</scope>
</reference>
<comment type="caution">
    <text evidence="2">The sequence shown here is derived from an EMBL/GenBank/DDBJ whole genome shotgun (WGS) entry which is preliminary data.</text>
</comment>
<name>A0A0F8ZAV0_9ZZZZ</name>
<feature type="domain" description="Transglutaminase-like" evidence="1">
    <location>
        <begin position="199"/>
        <end position="279"/>
    </location>
</feature>
<sequence>GDQFCSSMGDNCKIYENTNDITNNLTMAQNIELDLQGLPAGPKEEVPLTYTQDFLVPNYLKIQQTAQPVGAYGNPELFSPGEWSAIQNVYLQLPNTADGTLITGPGINDYTDWSPTLKLWTDAVAENITNADSVFTIAYTFARSLNPTSYGNPEQIYPQGTFNIINGDKLYFDNDSWIGEFVGNEAPHPDPGVDYVEWFLNRGGGIGLHFATTLAMMLRYYGIPTRLVEGYSVGDIKSDPVKTLMQSYYRHAWVEVLVPLYNTLTDSYSYEWVIFDPIASVRDIDSSTVLEFIDPYQYEAGSIDPLDILGNMTKRVGVDYKSNATGSWIFDGVYDRATELDRSLLAPIVGTSH</sequence>
<dbReference type="Gene3D" id="3.10.620.30">
    <property type="match status" value="1"/>
</dbReference>
<dbReference type="SUPFAM" id="SSF54001">
    <property type="entry name" value="Cysteine proteinases"/>
    <property type="match status" value="1"/>
</dbReference>
<dbReference type="InterPro" id="IPR052901">
    <property type="entry name" value="Bact_TGase-like"/>
</dbReference>
<dbReference type="PANTHER" id="PTHR42736">
    <property type="entry name" value="PROTEIN-GLUTAMINE GAMMA-GLUTAMYLTRANSFERASE"/>
    <property type="match status" value="1"/>
</dbReference>
<dbReference type="AlphaFoldDB" id="A0A0F8ZAV0"/>
<dbReference type="PANTHER" id="PTHR42736:SF1">
    <property type="entry name" value="PROTEIN-GLUTAMINE GAMMA-GLUTAMYLTRANSFERASE"/>
    <property type="match status" value="1"/>
</dbReference>
<evidence type="ECO:0000313" key="2">
    <source>
        <dbReference type="EMBL" id="KKK57211.1"/>
    </source>
</evidence>
<proteinExistence type="predicted"/>
<feature type="non-terminal residue" evidence="2">
    <location>
        <position position="353"/>
    </location>
</feature>